<comment type="subcellular location">
    <subcellularLocation>
        <location evidence="1">Endoplasmic reticulum membrane</location>
        <topology evidence="1">Single-pass membrane protein</topology>
    </subcellularLocation>
</comment>
<dbReference type="Proteomes" id="UP000192520">
    <property type="component" value="Unassembled WGS sequence"/>
</dbReference>
<evidence type="ECO:0000256" key="11">
    <source>
        <dbReference type="ARBA" id="ARBA00023136"/>
    </source>
</evidence>
<evidence type="ECO:0000256" key="6">
    <source>
        <dbReference type="ARBA" id="ARBA00022679"/>
    </source>
</evidence>
<evidence type="ECO:0000256" key="7">
    <source>
        <dbReference type="ARBA" id="ARBA00022692"/>
    </source>
</evidence>
<dbReference type="InterPro" id="IPR035518">
    <property type="entry name" value="DPG_synthase"/>
</dbReference>
<keyword evidence="7" id="KW-0812">Transmembrane</keyword>
<name>A0A1W9NXA8_UNCC3</name>
<comment type="caution">
    <text evidence="14">The sequence shown here is derived from an EMBL/GenBank/DDBJ whole genome shotgun (WGS) entry which is preliminary data.</text>
</comment>
<comment type="pathway">
    <text evidence="2">Protein modification; protein glycosylation.</text>
</comment>
<dbReference type="CDD" id="cd04188">
    <property type="entry name" value="DPG_synthase"/>
    <property type="match status" value="1"/>
</dbReference>
<keyword evidence="6" id="KW-0808">Transferase</keyword>
<evidence type="ECO:0000256" key="3">
    <source>
        <dbReference type="ARBA" id="ARBA00006739"/>
    </source>
</evidence>
<feature type="domain" description="Glycosyltransferase 2-like" evidence="13">
    <location>
        <begin position="7"/>
        <end position="174"/>
    </location>
</feature>
<evidence type="ECO:0000256" key="10">
    <source>
        <dbReference type="ARBA" id="ARBA00022989"/>
    </source>
</evidence>
<dbReference type="EMBL" id="MZGJ01000027">
    <property type="protein sequence ID" value="OQX50640.1"/>
    <property type="molecule type" value="Genomic_DNA"/>
</dbReference>
<dbReference type="GO" id="GO:0006487">
    <property type="term" value="P:protein N-linked glycosylation"/>
    <property type="evidence" value="ECO:0007669"/>
    <property type="project" value="TreeGrafter"/>
</dbReference>
<dbReference type="InterPro" id="IPR001173">
    <property type="entry name" value="Glyco_trans_2-like"/>
</dbReference>
<keyword evidence="11" id="KW-0472">Membrane</keyword>
<evidence type="ECO:0000256" key="8">
    <source>
        <dbReference type="ARBA" id="ARBA00022824"/>
    </source>
</evidence>
<organism evidence="14 15">
    <name type="scientific">candidate division CPR3 bacterium 4484_211</name>
    <dbReference type="NCBI Taxonomy" id="1968527"/>
    <lineage>
        <taxon>Bacteria</taxon>
        <taxon>Bacteria division CPR3</taxon>
    </lineage>
</organism>
<evidence type="ECO:0000259" key="13">
    <source>
        <dbReference type="Pfam" id="PF00535"/>
    </source>
</evidence>
<dbReference type="PANTHER" id="PTHR10859:SF91">
    <property type="entry name" value="DOLICHYL-PHOSPHATE BETA-GLUCOSYLTRANSFERASE"/>
    <property type="match status" value="1"/>
</dbReference>
<proteinExistence type="inferred from homology"/>
<keyword evidence="9" id="KW-0735">Signal-anchor</keyword>
<evidence type="ECO:0000256" key="5">
    <source>
        <dbReference type="ARBA" id="ARBA00022676"/>
    </source>
</evidence>
<keyword evidence="10" id="KW-1133">Transmembrane helix</keyword>
<dbReference type="GO" id="GO:0004581">
    <property type="term" value="F:dolichyl-phosphate beta-glucosyltransferase activity"/>
    <property type="evidence" value="ECO:0007669"/>
    <property type="project" value="UniProtKB-EC"/>
</dbReference>
<evidence type="ECO:0000256" key="2">
    <source>
        <dbReference type="ARBA" id="ARBA00004922"/>
    </source>
</evidence>
<dbReference type="Pfam" id="PF00535">
    <property type="entry name" value="Glycos_transf_2"/>
    <property type="match status" value="1"/>
</dbReference>
<dbReference type="EC" id="2.4.1.117" evidence="4"/>
<dbReference type="PANTHER" id="PTHR10859">
    <property type="entry name" value="GLYCOSYL TRANSFERASE"/>
    <property type="match status" value="1"/>
</dbReference>
<comment type="catalytic activity">
    <reaction evidence="12">
        <text>a di-trans,poly-cis-dolichyl phosphate + UDP-alpha-D-glucose = a di-trans,poly-cis-dolichyl beta-D-glucosyl phosphate + UDP</text>
        <dbReference type="Rhea" id="RHEA:15401"/>
        <dbReference type="Rhea" id="RHEA-COMP:19498"/>
        <dbReference type="Rhea" id="RHEA-COMP:19502"/>
        <dbReference type="ChEBI" id="CHEBI:57525"/>
        <dbReference type="ChEBI" id="CHEBI:57683"/>
        <dbReference type="ChEBI" id="CHEBI:58223"/>
        <dbReference type="ChEBI" id="CHEBI:58885"/>
        <dbReference type="EC" id="2.4.1.117"/>
    </reaction>
    <physiologicalReaction direction="left-to-right" evidence="12">
        <dbReference type="Rhea" id="RHEA:15402"/>
    </physiologicalReaction>
</comment>
<dbReference type="STRING" id="1968527.B5M47_03570"/>
<evidence type="ECO:0000313" key="15">
    <source>
        <dbReference type="Proteomes" id="UP000192520"/>
    </source>
</evidence>
<dbReference type="InterPro" id="IPR029044">
    <property type="entry name" value="Nucleotide-diphossugar_trans"/>
</dbReference>
<evidence type="ECO:0000256" key="9">
    <source>
        <dbReference type="ARBA" id="ARBA00022968"/>
    </source>
</evidence>
<evidence type="ECO:0000256" key="12">
    <source>
        <dbReference type="ARBA" id="ARBA00045097"/>
    </source>
</evidence>
<sequence length="241" mass="27350">MKKPYLSVVIPAYNEELRLPNTLKKICAFLKEQKYTSEIIIVDDGSTDGTKDISLPIPSAPLTEIRLLNKKHRGKGAAIRAGTLNAQGSCILFTDADNSTPIEEINKLLSVLQNFDLAIGSRHLPESDIKIKQPWYRRVISRLANRLIQHLLLPGIVDTQCGFKLLRKEAAQEILPRTTVNGWSFDMELLFIARTLGYSVKEVPVTWLDSPQSRLRPIRDAFQTLMELAKIRINGWRGRYK</sequence>
<dbReference type="SUPFAM" id="SSF53448">
    <property type="entry name" value="Nucleotide-diphospho-sugar transferases"/>
    <property type="match status" value="1"/>
</dbReference>
<dbReference type="Gene3D" id="3.90.550.10">
    <property type="entry name" value="Spore Coat Polysaccharide Biosynthesis Protein SpsA, Chain A"/>
    <property type="match status" value="1"/>
</dbReference>
<protein>
    <recommendedName>
        <fullName evidence="4">dolichyl-phosphate beta-glucosyltransferase</fullName>
        <ecNumber evidence="4">2.4.1.117</ecNumber>
    </recommendedName>
</protein>
<evidence type="ECO:0000256" key="4">
    <source>
        <dbReference type="ARBA" id="ARBA00012583"/>
    </source>
</evidence>
<dbReference type="AlphaFoldDB" id="A0A1W9NXA8"/>
<keyword evidence="8" id="KW-0256">Endoplasmic reticulum</keyword>
<evidence type="ECO:0000256" key="1">
    <source>
        <dbReference type="ARBA" id="ARBA00004389"/>
    </source>
</evidence>
<evidence type="ECO:0000313" key="14">
    <source>
        <dbReference type="EMBL" id="OQX50640.1"/>
    </source>
</evidence>
<keyword evidence="5" id="KW-0328">Glycosyltransferase</keyword>
<gene>
    <name evidence="14" type="ORF">B5M47_03570</name>
</gene>
<accession>A0A1W9NXA8</accession>
<reference evidence="15" key="1">
    <citation type="submission" date="2017-03" db="EMBL/GenBank/DDBJ databases">
        <title>Novel pathways for hydrocarbon cycling and metabolic interdependencies in hydrothermal sediment communities.</title>
        <authorList>
            <person name="Dombrowski N."/>
            <person name="Seitz K."/>
            <person name="Teske A."/>
            <person name="Baker B."/>
        </authorList>
    </citation>
    <scope>NUCLEOTIDE SEQUENCE [LARGE SCALE GENOMIC DNA]</scope>
</reference>
<comment type="similarity">
    <text evidence="3">Belongs to the glycosyltransferase 2 family.</text>
</comment>